<dbReference type="PROSITE" id="PS50240">
    <property type="entry name" value="TRYPSIN_DOM"/>
    <property type="match status" value="1"/>
</dbReference>
<keyword evidence="7 13" id="KW-0720">Serine protease</keyword>
<dbReference type="FunFam" id="3.30.1640.30:FF:000001">
    <property type="entry name" value="Serine protease 7"/>
    <property type="match status" value="1"/>
</dbReference>
<organism evidence="17 18">
    <name type="scientific">Anopheles minimus</name>
    <dbReference type="NCBI Taxonomy" id="112268"/>
    <lineage>
        <taxon>Eukaryota</taxon>
        <taxon>Metazoa</taxon>
        <taxon>Ecdysozoa</taxon>
        <taxon>Arthropoda</taxon>
        <taxon>Hexapoda</taxon>
        <taxon>Insecta</taxon>
        <taxon>Pterygota</taxon>
        <taxon>Neoptera</taxon>
        <taxon>Endopterygota</taxon>
        <taxon>Diptera</taxon>
        <taxon>Nematocera</taxon>
        <taxon>Culicoidea</taxon>
        <taxon>Culicidae</taxon>
        <taxon>Anophelinae</taxon>
        <taxon>Anopheles</taxon>
    </lineage>
</organism>
<evidence type="ECO:0000256" key="11">
    <source>
        <dbReference type="ARBA" id="ARBA00023180"/>
    </source>
</evidence>
<evidence type="ECO:0000259" key="15">
    <source>
        <dbReference type="PROSITE" id="PS50240"/>
    </source>
</evidence>
<evidence type="ECO:0000256" key="13">
    <source>
        <dbReference type="RuleBase" id="RU363034"/>
    </source>
</evidence>
<dbReference type="PRINTS" id="PR00722">
    <property type="entry name" value="CHYMOTRYPSIN"/>
</dbReference>
<evidence type="ECO:0000256" key="9">
    <source>
        <dbReference type="ARBA" id="ARBA00023145"/>
    </source>
</evidence>
<dbReference type="InterPro" id="IPR022700">
    <property type="entry name" value="CLIP"/>
</dbReference>
<protein>
    <recommendedName>
        <fullName evidence="14">CLIP domain-containing serine protease</fullName>
        <ecNumber evidence="13">3.4.21.-</ecNumber>
    </recommendedName>
</protein>
<dbReference type="PROSITE" id="PS00135">
    <property type="entry name" value="TRYPSIN_SER"/>
    <property type="match status" value="1"/>
</dbReference>
<comment type="subcellular location">
    <subcellularLocation>
        <location evidence="1 14">Secreted</location>
    </subcellularLocation>
</comment>
<dbReference type="VEuPathDB" id="VectorBase:AMIN015509"/>
<dbReference type="SUPFAM" id="SSF50494">
    <property type="entry name" value="Trypsin-like serine proteases"/>
    <property type="match status" value="1"/>
</dbReference>
<dbReference type="STRING" id="112268.A0A182WQM1"/>
<evidence type="ECO:0000256" key="7">
    <source>
        <dbReference type="ARBA" id="ARBA00022825"/>
    </source>
</evidence>
<keyword evidence="2 14" id="KW-0964">Secreted</keyword>
<feature type="chain" id="PRO_5023963177" description="CLIP domain-containing serine protease" evidence="14">
    <location>
        <begin position="32"/>
        <end position="381"/>
    </location>
</feature>
<dbReference type="Proteomes" id="UP000075920">
    <property type="component" value="Unassembled WGS sequence"/>
</dbReference>
<dbReference type="InterPro" id="IPR033116">
    <property type="entry name" value="TRYPSIN_SER"/>
</dbReference>
<keyword evidence="8" id="KW-0391">Immunity</keyword>
<dbReference type="Pfam" id="PF12032">
    <property type="entry name" value="CLIP"/>
    <property type="match status" value="1"/>
</dbReference>
<dbReference type="InterPro" id="IPR001254">
    <property type="entry name" value="Trypsin_dom"/>
</dbReference>
<keyword evidence="18" id="KW-1185">Reference proteome</keyword>
<evidence type="ECO:0000256" key="10">
    <source>
        <dbReference type="ARBA" id="ARBA00023157"/>
    </source>
</evidence>
<keyword evidence="4 13" id="KW-0645">Protease</keyword>
<sequence>MSTFGRCSLRLPCPAVMVPFLLLAILSLAAAQQCNLPDNTAGQCILLRNCNSLLTLIKKKPLLDADRTYLQRSQCGWSQADNHPLVCCSDSGLVAPVRVGAGLLPTPGQCGIQTSDRIFGGVNTRIDEFPWIALLKYAKPNNVFGFHCGGVLINDRYVLTASHCVNGKDIPTTWNLAEVRLGEWDTSTAQDCEGLGDDVDCSPPPIDMPIESRIPHPEYVPTSAEQYNDIALLRLQSSVSYSDFVKPICLPTQPELKARDYVGFRMQVAGWGRTATARYSNVKQKVAVDGVSLDACNQVYQREQVLLRQSQLCAGGEAGKDSCQGDSGGPLTGINTAGGVQHWYLIGLVSFGPTPCGQAGWPGVYTKVDQYVDWITATIVA</sequence>
<dbReference type="EC" id="3.4.21.-" evidence="13"/>
<evidence type="ECO:0000259" key="16">
    <source>
        <dbReference type="PROSITE" id="PS51888"/>
    </source>
</evidence>
<evidence type="ECO:0000256" key="4">
    <source>
        <dbReference type="ARBA" id="ARBA00022670"/>
    </source>
</evidence>
<comment type="domain">
    <text evidence="14">The clip domain consists of 35-55 residues which are 'knitted' together usually by 3 conserved disulfide bonds forming a clip-like compact structure.</text>
</comment>
<evidence type="ECO:0000256" key="12">
    <source>
        <dbReference type="ARBA" id="ARBA00024195"/>
    </source>
</evidence>
<keyword evidence="5 14" id="KW-0732">Signal</keyword>
<feature type="domain" description="Clip" evidence="16">
    <location>
        <begin position="33"/>
        <end position="88"/>
    </location>
</feature>
<evidence type="ECO:0000313" key="18">
    <source>
        <dbReference type="Proteomes" id="UP000075920"/>
    </source>
</evidence>
<dbReference type="InterPro" id="IPR043504">
    <property type="entry name" value="Peptidase_S1_PA_chymotrypsin"/>
</dbReference>
<dbReference type="InterPro" id="IPR001314">
    <property type="entry name" value="Peptidase_S1A"/>
</dbReference>
<evidence type="ECO:0000256" key="2">
    <source>
        <dbReference type="ARBA" id="ARBA00022525"/>
    </source>
</evidence>
<evidence type="ECO:0000313" key="17">
    <source>
        <dbReference type="EnsemblMetazoa" id="AMIN015509-PA"/>
    </source>
</evidence>
<evidence type="ECO:0000256" key="6">
    <source>
        <dbReference type="ARBA" id="ARBA00022801"/>
    </source>
</evidence>
<keyword evidence="10" id="KW-1015">Disulfide bond</keyword>
<dbReference type="GO" id="GO:0045087">
    <property type="term" value="P:innate immune response"/>
    <property type="evidence" value="ECO:0007669"/>
    <property type="project" value="UniProtKB-KW"/>
</dbReference>
<name>A0A182WQM1_9DIPT</name>
<dbReference type="InterPro" id="IPR038565">
    <property type="entry name" value="CLIP_sf"/>
</dbReference>
<keyword evidence="9" id="KW-0865">Zymogen</keyword>
<dbReference type="GO" id="GO:0005576">
    <property type="term" value="C:extracellular region"/>
    <property type="evidence" value="ECO:0007669"/>
    <property type="project" value="UniProtKB-SubCell"/>
</dbReference>
<feature type="signal peptide" evidence="14">
    <location>
        <begin position="1"/>
        <end position="31"/>
    </location>
</feature>
<dbReference type="FunFam" id="2.40.10.10:FF:000028">
    <property type="entry name" value="Serine protease easter"/>
    <property type="match status" value="1"/>
</dbReference>
<evidence type="ECO:0000256" key="5">
    <source>
        <dbReference type="ARBA" id="ARBA00022729"/>
    </source>
</evidence>
<dbReference type="Gene3D" id="2.40.10.10">
    <property type="entry name" value="Trypsin-like serine proteases"/>
    <property type="match status" value="2"/>
</dbReference>
<keyword evidence="6 13" id="KW-0378">Hydrolase</keyword>
<reference evidence="17" key="2">
    <citation type="submission" date="2020-05" db="UniProtKB">
        <authorList>
            <consortium name="EnsemblMetazoa"/>
        </authorList>
    </citation>
    <scope>IDENTIFICATION</scope>
    <source>
        <strain evidence="17">MINIMUS1</strain>
    </source>
</reference>
<dbReference type="GO" id="GO:0035008">
    <property type="term" value="P:positive regulation of melanization defense response"/>
    <property type="evidence" value="ECO:0007669"/>
    <property type="project" value="UniProtKB-ARBA"/>
</dbReference>
<dbReference type="InterPro" id="IPR018114">
    <property type="entry name" value="TRYPSIN_HIS"/>
</dbReference>
<dbReference type="EnsemblMetazoa" id="AMIN015509-RA">
    <property type="protein sequence ID" value="AMIN015509-PA"/>
    <property type="gene ID" value="AMIN015509"/>
</dbReference>
<dbReference type="SMART" id="SM00680">
    <property type="entry name" value="CLIP"/>
    <property type="match status" value="1"/>
</dbReference>
<dbReference type="FunFam" id="2.40.10.10:FF:000084">
    <property type="entry name" value="Serine protease easter"/>
    <property type="match status" value="1"/>
</dbReference>
<evidence type="ECO:0000256" key="1">
    <source>
        <dbReference type="ARBA" id="ARBA00004613"/>
    </source>
</evidence>
<evidence type="ECO:0000256" key="8">
    <source>
        <dbReference type="ARBA" id="ARBA00022859"/>
    </source>
</evidence>
<reference evidence="18" key="1">
    <citation type="submission" date="2013-03" db="EMBL/GenBank/DDBJ databases">
        <title>The Genome Sequence of Anopheles minimus MINIMUS1.</title>
        <authorList>
            <consortium name="The Broad Institute Genomics Platform"/>
            <person name="Neafsey D.E."/>
            <person name="Walton C."/>
            <person name="Walker B."/>
            <person name="Young S.K."/>
            <person name="Zeng Q."/>
            <person name="Gargeya S."/>
            <person name="Fitzgerald M."/>
            <person name="Haas B."/>
            <person name="Abouelleil A."/>
            <person name="Allen A.W."/>
            <person name="Alvarado L."/>
            <person name="Arachchi H.M."/>
            <person name="Berlin A.M."/>
            <person name="Chapman S.B."/>
            <person name="Gainer-Dewar J."/>
            <person name="Goldberg J."/>
            <person name="Griggs A."/>
            <person name="Gujja S."/>
            <person name="Hansen M."/>
            <person name="Howarth C."/>
            <person name="Imamovic A."/>
            <person name="Ireland A."/>
            <person name="Larimer J."/>
            <person name="McCowan C."/>
            <person name="Murphy C."/>
            <person name="Pearson M."/>
            <person name="Poon T.W."/>
            <person name="Priest M."/>
            <person name="Roberts A."/>
            <person name="Saif S."/>
            <person name="Shea T."/>
            <person name="Sisk P."/>
            <person name="Sykes S."/>
            <person name="Wortman J."/>
            <person name="Nusbaum C."/>
            <person name="Birren B."/>
        </authorList>
    </citation>
    <scope>NUCLEOTIDE SEQUENCE [LARGE SCALE GENOMIC DNA]</scope>
    <source>
        <strain evidence="18">MINIMUS1</strain>
    </source>
</reference>
<dbReference type="InterPro" id="IPR009003">
    <property type="entry name" value="Peptidase_S1_PA"/>
</dbReference>
<dbReference type="PROSITE" id="PS51888">
    <property type="entry name" value="CLIP"/>
    <property type="match status" value="1"/>
</dbReference>
<dbReference type="Pfam" id="PF00089">
    <property type="entry name" value="Trypsin"/>
    <property type="match status" value="1"/>
</dbReference>
<dbReference type="Gene3D" id="3.30.1640.30">
    <property type="match status" value="1"/>
</dbReference>
<keyword evidence="3" id="KW-0399">Innate immunity</keyword>
<dbReference type="PROSITE" id="PS00134">
    <property type="entry name" value="TRYPSIN_HIS"/>
    <property type="match status" value="1"/>
</dbReference>
<dbReference type="AlphaFoldDB" id="A0A182WQM1"/>
<accession>A0A182WQM1</accession>
<dbReference type="PANTHER" id="PTHR24256">
    <property type="entry name" value="TRYPTASE-RELATED"/>
    <property type="match status" value="1"/>
</dbReference>
<proteinExistence type="inferred from homology"/>
<dbReference type="GO" id="GO:0006508">
    <property type="term" value="P:proteolysis"/>
    <property type="evidence" value="ECO:0007669"/>
    <property type="project" value="UniProtKB-KW"/>
</dbReference>
<dbReference type="InterPro" id="IPR051487">
    <property type="entry name" value="Ser/Thr_Proteases_Immune/Dev"/>
</dbReference>
<dbReference type="SMART" id="SM00020">
    <property type="entry name" value="Tryp_SPc"/>
    <property type="match status" value="1"/>
</dbReference>
<keyword evidence="11" id="KW-0325">Glycoprotein</keyword>
<comment type="similarity">
    <text evidence="12 14">Belongs to the peptidase S1 family. CLIP subfamily.</text>
</comment>
<evidence type="ECO:0000256" key="3">
    <source>
        <dbReference type="ARBA" id="ARBA00022588"/>
    </source>
</evidence>
<dbReference type="GO" id="GO:0004252">
    <property type="term" value="F:serine-type endopeptidase activity"/>
    <property type="evidence" value="ECO:0007669"/>
    <property type="project" value="UniProtKB-UniRule"/>
</dbReference>
<evidence type="ECO:0000256" key="14">
    <source>
        <dbReference type="RuleBase" id="RU366078"/>
    </source>
</evidence>
<feature type="domain" description="Peptidase S1" evidence="15">
    <location>
        <begin position="118"/>
        <end position="380"/>
    </location>
</feature>
<dbReference type="CDD" id="cd00190">
    <property type="entry name" value="Tryp_SPc"/>
    <property type="match status" value="1"/>
</dbReference>